<dbReference type="Pfam" id="PF02517">
    <property type="entry name" value="Rce1-like"/>
    <property type="match status" value="1"/>
</dbReference>
<keyword evidence="3" id="KW-0645">Protease</keyword>
<sequence length="216" mass="25315">MIEQHRRIIEKLTDRQVVEQLYFTQLLMLIISFLLGIFMFDHWTDFTSLWSIHDMRILTYGIGGALLVIIVDGIVMKVFPAHMYDDGGLNEKMFKNRSFLHIVWLTLLIAFSEEILFRGIVQQQFGLEIASIVFALLHFRYLSKILLFILVVSISIFLGLLYEWTGNLFVPVMTHFVIDFVFACQIRLKYRGRDEHGRNVENEEKEEKEGAADKHP</sequence>
<keyword evidence="4" id="KW-0378">Hydrolase</keyword>
<evidence type="ECO:0000313" key="5">
    <source>
        <dbReference type="Proteomes" id="UP000050272"/>
    </source>
</evidence>
<dbReference type="EMBL" id="JAGQFH010000001">
    <property type="protein sequence ID" value="MBR8688383.1"/>
    <property type="molecule type" value="Genomic_DNA"/>
</dbReference>
<keyword evidence="1" id="KW-0812">Transmembrane</keyword>
<proteinExistence type="predicted"/>
<protein>
    <submittedName>
        <fullName evidence="3">CAAX protease</fullName>
    </submittedName>
    <submittedName>
        <fullName evidence="4">CPBP family intramembrane metalloprotease</fullName>
    </submittedName>
</protein>
<evidence type="ECO:0000256" key="1">
    <source>
        <dbReference type="SAM" id="Phobius"/>
    </source>
</evidence>
<feature type="transmembrane region" description="Helical" evidence="1">
    <location>
        <begin position="99"/>
        <end position="117"/>
    </location>
</feature>
<keyword evidence="1" id="KW-0472">Membrane</keyword>
<organism evidence="4 6">
    <name type="scientific">Bacillus australimaris</name>
    <dbReference type="NCBI Taxonomy" id="1326968"/>
    <lineage>
        <taxon>Bacteria</taxon>
        <taxon>Bacillati</taxon>
        <taxon>Bacillota</taxon>
        <taxon>Bacilli</taxon>
        <taxon>Bacillales</taxon>
        <taxon>Bacillaceae</taxon>
        <taxon>Bacillus</taxon>
    </lineage>
</organism>
<dbReference type="Proteomes" id="UP000676804">
    <property type="component" value="Unassembled WGS sequence"/>
</dbReference>
<comment type="caution">
    <text evidence="4">The sequence shown here is derived from an EMBL/GenBank/DDBJ whole genome shotgun (WGS) entry which is preliminary data.</text>
</comment>
<dbReference type="EMBL" id="LGYN01000001">
    <property type="protein sequence ID" value="KPN15445.1"/>
    <property type="molecule type" value="Genomic_DNA"/>
</dbReference>
<reference evidence="4 6" key="2">
    <citation type="submission" date="2021-04" db="EMBL/GenBank/DDBJ databases">
        <title>Isolation of newly marine bacteria for enzymatic activity.</title>
        <authorList>
            <person name="Hadi W.A.M."/>
            <person name="Nair A.J.J."/>
            <person name="Edwin B.T."/>
        </authorList>
    </citation>
    <scope>NUCLEOTIDE SEQUENCE [LARGE SCALE GENOMIC DNA]</scope>
    <source>
        <strain evidence="4 6">B28A</strain>
    </source>
</reference>
<dbReference type="GO" id="GO:0080120">
    <property type="term" value="P:CAAX-box protein maturation"/>
    <property type="evidence" value="ECO:0007669"/>
    <property type="project" value="UniProtKB-ARBA"/>
</dbReference>
<keyword evidence="4" id="KW-0482">Metalloprotease</keyword>
<feature type="transmembrane region" description="Helical" evidence="1">
    <location>
        <begin position="21"/>
        <end position="40"/>
    </location>
</feature>
<feature type="domain" description="CAAX prenyl protease 2/Lysostaphin resistance protein A-like" evidence="2">
    <location>
        <begin position="98"/>
        <end position="181"/>
    </location>
</feature>
<evidence type="ECO:0000259" key="2">
    <source>
        <dbReference type="Pfam" id="PF02517"/>
    </source>
</evidence>
<evidence type="ECO:0000313" key="6">
    <source>
        <dbReference type="Proteomes" id="UP000676804"/>
    </source>
</evidence>
<accession>A0ABD4QEN6</accession>
<dbReference type="GO" id="GO:0008237">
    <property type="term" value="F:metallopeptidase activity"/>
    <property type="evidence" value="ECO:0007669"/>
    <property type="project" value="UniProtKB-KW"/>
</dbReference>
<dbReference type="Proteomes" id="UP000050272">
    <property type="component" value="Unassembled WGS sequence"/>
</dbReference>
<keyword evidence="5" id="KW-1185">Reference proteome</keyword>
<gene>
    <name evidence="3" type="ORF">AKG37_01100</name>
    <name evidence="4" type="ORF">KCQ59_01135</name>
</gene>
<dbReference type="GO" id="GO:0006508">
    <property type="term" value="P:proteolysis"/>
    <property type="evidence" value="ECO:0007669"/>
    <property type="project" value="UniProtKB-KW"/>
</dbReference>
<dbReference type="GO" id="GO:0004175">
    <property type="term" value="F:endopeptidase activity"/>
    <property type="evidence" value="ECO:0007669"/>
    <property type="project" value="UniProtKB-ARBA"/>
</dbReference>
<dbReference type="AlphaFoldDB" id="A0ABD4QEN6"/>
<name>A0ABD4QEN6_9BACI</name>
<evidence type="ECO:0000313" key="3">
    <source>
        <dbReference type="EMBL" id="KPN15445.1"/>
    </source>
</evidence>
<dbReference type="InterPro" id="IPR003675">
    <property type="entry name" value="Rce1/LyrA-like_dom"/>
</dbReference>
<reference evidence="3 5" key="1">
    <citation type="submission" date="2015-07" db="EMBL/GenBank/DDBJ databases">
        <title>Bacillus zhangzhouensis sp. nov. and Bacillus nanhaiticus sp. nov.</title>
        <authorList>
            <person name="Liu Y."/>
            <person name="Lai Q."/>
            <person name="Shao Z."/>
        </authorList>
    </citation>
    <scope>NUCLEOTIDE SEQUENCE [LARGE SCALE GENOMIC DNA]</scope>
    <source>
        <strain evidence="3 5">NH7I_1</strain>
    </source>
</reference>
<evidence type="ECO:0000313" key="4">
    <source>
        <dbReference type="EMBL" id="MBR8688383.1"/>
    </source>
</evidence>
<keyword evidence="1" id="KW-1133">Transmembrane helix</keyword>
<feature type="transmembrane region" description="Helical" evidence="1">
    <location>
        <begin position="60"/>
        <end position="79"/>
    </location>
</feature>
<dbReference type="RefSeq" id="WP_060697203.1">
    <property type="nucleotide sequence ID" value="NZ_JAGQFH010000001.1"/>
</dbReference>
<feature type="transmembrane region" description="Helical" evidence="1">
    <location>
        <begin position="146"/>
        <end position="162"/>
    </location>
</feature>